<dbReference type="EMBL" id="BSPW01000021">
    <property type="protein sequence ID" value="GLT17225.1"/>
    <property type="molecule type" value="Genomic_DNA"/>
</dbReference>
<dbReference type="Proteomes" id="UP001157138">
    <property type="component" value="Unassembled WGS sequence"/>
</dbReference>
<accession>A0ABQ6EXH4</accession>
<evidence type="ECO:0000313" key="1">
    <source>
        <dbReference type="EMBL" id="GLT17225.1"/>
    </source>
</evidence>
<organism evidence="1 2">
    <name type="scientific">Vibrio zhanjiangensis</name>
    <dbReference type="NCBI Taxonomy" id="1046128"/>
    <lineage>
        <taxon>Bacteria</taxon>
        <taxon>Pseudomonadati</taxon>
        <taxon>Pseudomonadota</taxon>
        <taxon>Gammaproteobacteria</taxon>
        <taxon>Vibrionales</taxon>
        <taxon>Vibrionaceae</taxon>
        <taxon>Vibrio</taxon>
    </lineage>
</organism>
<comment type="caution">
    <text evidence="1">The sequence shown here is derived from an EMBL/GenBank/DDBJ whole genome shotgun (WGS) entry which is preliminary data.</text>
</comment>
<protein>
    <submittedName>
        <fullName evidence="1">Uncharacterized protein</fullName>
    </submittedName>
</protein>
<gene>
    <name evidence="1" type="ORF">GCM10007938_10020</name>
</gene>
<sequence length="74" mass="8881">MITETGWIDKITSINRVAYPEFCTWQTFHNYHLFNQWKYTTLISQFLGGDKADSSFEHFIFTLEVDFDYNQSEI</sequence>
<name>A0ABQ6EXH4_9VIBR</name>
<reference evidence="2" key="1">
    <citation type="journal article" date="2019" name="Int. J. Syst. Evol. Microbiol.">
        <title>The Global Catalogue of Microorganisms (GCM) 10K type strain sequencing project: providing services to taxonomists for standard genome sequencing and annotation.</title>
        <authorList>
            <consortium name="The Broad Institute Genomics Platform"/>
            <consortium name="The Broad Institute Genome Sequencing Center for Infectious Disease"/>
            <person name="Wu L."/>
            <person name="Ma J."/>
        </authorList>
    </citation>
    <scope>NUCLEOTIDE SEQUENCE [LARGE SCALE GENOMIC DNA]</scope>
    <source>
        <strain evidence="2">NBRC 108723</strain>
    </source>
</reference>
<proteinExistence type="predicted"/>
<keyword evidence="2" id="KW-1185">Reference proteome</keyword>
<evidence type="ECO:0000313" key="2">
    <source>
        <dbReference type="Proteomes" id="UP001157138"/>
    </source>
</evidence>